<dbReference type="GeneID" id="39577704"/>
<dbReference type="RefSeq" id="XP_028464982.1">
    <property type="nucleotide sequence ID" value="XM_028609226.1"/>
</dbReference>
<dbReference type="InterPro" id="IPR003607">
    <property type="entry name" value="HD/PDEase_dom"/>
</dbReference>
<dbReference type="Proteomes" id="UP000272025">
    <property type="component" value="Unassembled WGS sequence"/>
</dbReference>
<proteinExistence type="predicted"/>
<accession>A0A3N2PS69</accession>
<sequence>MTSVNDDIKKNGWDACPLNPAKVLKGKSFLHEPKSLPVDDIPFPSDDPVVAKAQEYAKAKLPEQTYNHSMRVYYFGTTILKQQFADQWGTLSPSTFALTCLLHDIGTTDENIAATRMSFDLYGGIVALRVLQECGASKDQAEAVCEAIIRHQDIGGDGSITFLGQLIQLATIYDNVGAHPEVPELGEMIHEETRRAINERFPRLRWLVCFAEVIRREEGAKPWCNSTRIPEFERMVLGNELMMPFD</sequence>
<dbReference type="PANTHER" id="PTHR35569">
    <property type="entry name" value="CYANAMIDE HYDRATASE DDI2-RELATED"/>
    <property type="match status" value="1"/>
</dbReference>
<dbReference type="InterPro" id="IPR017771">
    <property type="entry name" value="Cyanamide_hydratase_HD"/>
</dbReference>
<evidence type="ECO:0000313" key="3">
    <source>
        <dbReference type="Proteomes" id="UP000272025"/>
    </source>
</evidence>
<dbReference type="SUPFAM" id="SSF109604">
    <property type="entry name" value="HD-domain/PDEase-like"/>
    <property type="match status" value="1"/>
</dbReference>
<evidence type="ECO:0000313" key="2">
    <source>
        <dbReference type="EMBL" id="ROT37176.1"/>
    </source>
</evidence>
<feature type="domain" description="HD" evidence="1">
    <location>
        <begin position="65"/>
        <end position="176"/>
    </location>
</feature>
<protein>
    <submittedName>
        <fullName evidence="2">Cyanamide hydratase</fullName>
    </submittedName>
</protein>
<name>A0A3N2PS69_SODAK</name>
<dbReference type="Gene3D" id="1.10.3210.10">
    <property type="entry name" value="Hypothetical protein af1432"/>
    <property type="match status" value="1"/>
</dbReference>
<dbReference type="NCBIfam" id="TIGR03401">
    <property type="entry name" value="cyanamide_fam"/>
    <property type="match status" value="1"/>
</dbReference>
<dbReference type="PROSITE" id="PS51831">
    <property type="entry name" value="HD"/>
    <property type="match status" value="1"/>
</dbReference>
<dbReference type="EMBL" id="ML119057">
    <property type="protein sequence ID" value="ROT37176.1"/>
    <property type="molecule type" value="Genomic_DNA"/>
</dbReference>
<dbReference type="OrthoDB" id="409121at2759"/>
<keyword evidence="3" id="KW-1185">Reference proteome</keyword>
<organism evidence="2 3">
    <name type="scientific">Sodiomyces alkalinus (strain CBS 110278 / VKM F-3762 / F11)</name>
    <name type="common">Alkaliphilic filamentous fungus</name>
    <dbReference type="NCBI Taxonomy" id="1314773"/>
    <lineage>
        <taxon>Eukaryota</taxon>
        <taxon>Fungi</taxon>
        <taxon>Dikarya</taxon>
        <taxon>Ascomycota</taxon>
        <taxon>Pezizomycotina</taxon>
        <taxon>Sordariomycetes</taxon>
        <taxon>Hypocreomycetidae</taxon>
        <taxon>Glomerellales</taxon>
        <taxon>Plectosphaerellaceae</taxon>
        <taxon>Sodiomyces</taxon>
    </lineage>
</organism>
<dbReference type="PANTHER" id="PTHR35569:SF8">
    <property type="entry name" value="HYDRATASE, PUTATIVE (AFU_ORTHOLOGUE AFUA_7G06270)-RELATED"/>
    <property type="match status" value="1"/>
</dbReference>
<dbReference type="CDD" id="cd00077">
    <property type="entry name" value="HDc"/>
    <property type="match status" value="1"/>
</dbReference>
<gene>
    <name evidence="2" type="ORF">SODALDRAFT_313166</name>
</gene>
<dbReference type="InterPro" id="IPR006674">
    <property type="entry name" value="HD_domain"/>
</dbReference>
<dbReference type="AlphaFoldDB" id="A0A3N2PS69"/>
<reference evidence="2 3" key="1">
    <citation type="journal article" date="2018" name="Mol. Ecol.">
        <title>The obligate alkalophilic soda-lake fungus Sodiomyces alkalinus has shifted to a protein diet.</title>
        <authorList>
            <person name="Grum-Grzhimaylo A.A."/>
            <person name="Falkoski D.L."/>
            <person name="van den Heuvel J."/>
            <person name="Valero-Jimenez C.A."/>
            <person name="Min B."/>
            <person name="Choi I.G."/>
            <person name="Lipzen A."/>
            <person name="Daum C.G."/>
            <person name="Aanen D.K."/>
            <person name="Tsang A."/>
            <person name="Henrissat B."/>
            <person name="Bilanenko E.N."/>
            <person name="de Vries R.P."/>
            <person name="van Kan J.A.L."/>
            <person name="Grigoriev I.V."/>
            <person name="Debets A.J.M."/>
        </authorList>
    </citation>
    <scope>NUCLEOTIDE SEQUENCE [LARGE SCALE GENOMIC DNA]</scope>
    <source>
        <strain evidence="2 3">F11</strain>
    </source>
</reference>
<dbReference type="FunFam" id="1.10.3210.10:FF:000038">
    <property type="entry name" value="Cyanamide hydratase, putative"/>
    <property type="match status" value="1"/>
</dbReference>
<evidence type="ECO:0000259" key="1">
    <source>
        <dbReference type="PROSITE" id="PS51831"/>
    </source>
</evidence>